<sequence>MFTLSIFIVTYLTYFIQARGLDNDFKCQCSAVTFTKDVPTASFKSNGFPKEYCNHQDCDFEIEAKEGTYIIVHVEHFELEPTHDYVEVYQTQFTNGQHIEIKIEILSGTSPIHTIVSANGGGLRLHFHTDSTESDYAGFRMLYNRAPIPNQTDVYFRGCPLPFINVTSEQVTPLSMHLSHLRVSDYACSFQLNSTSAIELSVTSLPSNVEMKVWETESFQSTNPEKSKMATITHHKVEQGLYTNLRSRTNSVTIRFYFRIAALTNTTMPMLITYKKIVNPCQCFPDVFEMNLNQEVSYTSPGWPDNYCNELNCKTNLKIKNVDPNEWQFKIKIHKFGMEKDVDYLNINNGEYRIIQLSSEEVEETAEEENLAFFILQSTEPNLYFRSDHSITKAGFNITLIAQKIEDKCRCPTGPSRKQLEFKEASSLNFNFSFPNSCQNIDCFVNISKFDTELAHHFHFVLKENMSPMEHVIVTKGEIAKNNEGKIRFGHADNTITQDEFEITDPPYTMIWYHRAEAKLDIYNETKIEINYFPVLHCDCINNTFHATEGVWNKLTSPDYPQSYCNDLDCLYHITSDEGYNVVVNVTEVKTEARHDVLAIFNGPFNNGTHIGMFYGITYPSGMIQSSAISLFVTLEGSADTDGTDFVFSFTSNFAYSFAGNTSVIVIPTKRDAHCTFKYTQKSNSKVTSIQMTALYGKTNEFFFDSREIVMNTDVFRDPFSDTAVSDFRIFAACNQEVKLIGKFFDQYSSSADIFLIQSTKNAGNKFNFGVPPQFSSSKGFISILPVQQYQTISIDVSSYINGTFFAKKTLNYDASIGKNQHYLSISPNTEETDFDVTIVVSASAPIFLSYVTPWVTSSNFFDDSCGKSCYMNYVQLTPMPVVTKQCNVQLFPAEQRIITDDYTSKLYVSPPNVEGVCYENFALILYNKNNLNGEYKPIESFETNTISLETTSEIGSLSKAGQMPMYRFGSIMQKPDMVTSVGHFAHYVPSIQEWVTGETHFYTLENNCVIEFYADAIGSIPTFIELDKKPLSTYDYERKNMHYFANTYSRFSVKISGEGLHTFENNGNYVLYVVCDKLFWKYGAVGYVGGFNKRK</sequence>
<organism evidence="1 2">
    <name type="scientific">Rhabditophanes sp. KR3021</name>
    <dbReference type="NCBI Taxonomy" id="114890"/>
    <lineage>
        <taxon>Eukaryota</taxon>
        <taxon>Metazoa</taxon>
        <taxon>Ecdysozoa</taxon>
        <taxon>Nematoda</taxon>
        <taxon>Chromadorea</taxon>
        <taxon>Rhabditida</taxon>
        <taxon>Tylenchina</taxon>
        <taxon>Panagrolaimomorpha</taxon>
        <taxon>Strongyloidoidea</taxon>
        <taxon>Alloionematidae</taxon>
        <taxon>Rhabditophanes</taxon>
    </lineage>
</organism>
<accession>A0AC35TWB8</accession>
<reference evidence="2" key="1">
    <citation type="submission" date="2016-11" db="UniProtKB">
        <authorList>
            <consortium name="WormBaseParasite"/>
        </authorList>
    </citation>
    <scope>IDENTIFICATION</scope>
    <source>
        <strain evidence="2">KR3021</strain>
    </source>
</reference>
<evidence type="ECO:0000313" key="2">
    <source>
        <dbReference type="WBParaSite" id="RSKR_0000471600.1"/>
    </source>
</evidence>
<proteinExistence type="predicted"/>
<evidence type="ECO:0000313" key="1">
    <source>
        <dbReference type="Proteomes" id="UP000095286"/>
    </source>
</evidence>
<protein>
    <submittedName>
        <fullName evidence="2">CUB domain-containing protein</fullName>
    </submittedName>
</protein>
<name>A0AC35TWB8_9BILA</name>
<dbReference type="Proteomes" id="UP000095286">
    <property type="component" value="Unplaced"/>
</dbReference>
<dbReference type="WBParaSite" id="RSKR_0000471600.1">
    <property type="protein sequence ID" value="RSKR_0000471600.1"/>
    <property type="gene ID" value="RSKR_0000471600"/>
</dbReference>